<sequence length="112" mass="12888">MLLDTDSHSLSNPSIMQPHTQDSPQRHHHPPLQILLRRPLIVEHHVPPQRRVPVRVHKRIHRVAVHDRQLRHVQVEPRNHRDPGREADEVERRRPGEAGGAASCCATSDSRP</sequence>
<feature type="compositionally biased region" description="Basic and acidic residues" evidence="1">
    <location>
        <begin position="74"/>
        <end position="96"/>
    </location>
</feature>
<protein>
    <submittedName>
        <fullName evidence="2">Uncharacterized protein</fullName>
    </submittedName>
</protein>
<proteinExistence type="predicted"/>
<dbReference type="RefSeq" id="XP_073561472.1">
    <property type="nucleotide sequence ID" value="XM_073699947.1"/>
</dbReference>
<keyword evidence="3" id="KW-1185">Reference proteome</keyword>
<dbReference type="GeneID" id="300574397"/>
<name>A0ABY2HAS4_9HYPO</name>
<organism evidence="2 3">
    <name type="scientific">Trichoderma ghanense</name>
    <dbReference type="NCBI Taxonomy" id="65468"/>
    <lineage>
        <taxon>Eukaryota</taxon>
        <taxon>Fungi</taxon>
        <taxon>Dikarya</taxon>
        <taxon>Ascomycota</taxon>
        <taxon>Pezizomycotina</taxon>
        <taxon>Sordariomycetes</taxon>
        <taxon>Hypocreomycetidae</taxon>
        <taxon>Hypocreales</taxon>
        <taxon>Hypocreaceae</taxon>
        <taxon>Trichoderma</taxon>
    </lineage>
</organism>
<gene>
    <name evidence="2" type="ORF">CCMA1212_002567</name>
</gene>
<evidence type="ECO:0000313" key="3">
    <source>
        <dbReference type="Proteomes" id="UP001642720"/>
    </source>
</evidence>
<evidence type="ECO:0000313" key="2">
    <source>
        <dbReference type="EMBL" id="TFB05271.1"/>
    </source>
</evidence>
<feature type="region of interest" description="Disordered" evidence="1">
    <location>
        <begin position="74"/>
        <end position="112"/>
    </location>
</feature>
<evidence type="ECO:0000256" key="1">
    <source>
        <dbReference type="SAM" id="MobiDB-lite"/>
    </source>
</evidence>
<comment type="caution">
    <text evidence="2">The sequence shown here is derived from an EMBL/GenBank/DDBJ whole genome shotgun (WGS) entry which is preliminary data.</text>
</comment>
<reference evidence="2 3" key="1">
    <citation type="submission" date="2018-01" db="EMBL/GenBank/DDBJ databases">
        <title>Genome characterization of the sugarcane-associated fungus Trichoderma ghanense CCMA-1212 and their application in lignocelulose bioconversion.</title>
        <authorList>
            <person name="Steindorff A.S."/>
            <person name="Mendes T.D."/>
            <person name="Vilela E.S.D."/>
            <person name="Rodrigues D.S."/>
            <person name="Formighieri E.F."/>
            <person name="Melo I.S."/>
            <person name="Favaro L.C.L."/>
        </authorList>
    </citation>
    <scope>NUCLEOTIDE SEQUENCE [LARGE SCALE GENOMIC DNA]</scope>
    <source>
        <strain evidence="2 3">CCMA-1212</strain>
    </source>
</reference>
<feature type="compositionally biased region" description="Polar residues" evidence="1">
    <location>
        <begin position="8"/>
        <end position="23"/>
    </location>
</feature>
<dbReference type="EMBL" id="PPTA01000003">
    <property type="protein sequence ID" value="TFB05271.1"/>
    <property type="molecule type" value="Genomic_DNA"/>
</dbReference>
<dbReference type="Proteomes" id="UP001642720">
    <property type="component" value="Unassembled WGS sequence"/>
</dbReference>
<accession>A0ABY2HAS4</accession>
<feature type="region of interest" description="Disordered" evidence="1">
    <location>
        <begin position="1"/>
        <end position="31"/>
    </location>
</feature>